<dbReference type="RefSeq" id="WP_075445652.1">
    <property type="nucleotide sequence ID" value="NZ_FOQK01000032.1"/>
</dbReference>
<sequence length="322" mass="35696">MDAREKYFWGLVGAMCLGLLLLSLLHVSKGDLSARQNEHRRKLGAVYMTLNNPFYEVVDEEIRTVVENHGDVLISRDPALSVDRQREEIRELIAEGVEIIFINPVDWKRIEPALEDAYAANVPVIAIDTSVQDEKYVACTVMSDNYVAGVQCAQHLLAVSQGGQIGLLKHSQAHSSVDRIQGFKDTLAGHPEFQIVDEEECLGQLELAMPAMGRILERHPDVSIVMALNDPAAMGALAALQSAGRLDTVMVYGVDGVPETKEMIRQGHMTATVGQSPRQIGRRAAEQAYRLLAGEETERVIQLTTQLLTRDRLLTEDKEGWN</sequence>
<dbReference type="SUPFAM" id="SSF53822">
    <property type="entry name" value="Periplasmic binding protein-like I"/>
    <property type="match status" value="1"/>
</dbReference>
<gene>
    <name evidence="5" type="ORF">SAMN04487861_13220</name>
</gene>
<proteinExistence type="inferred from homology"/>
<dbReference type="GO" id="GO:0030313">
    <property type="term" value="C:cell envelope"/>
    <property type="evidence" value="ECO:0007669"/>
    <property type="project" value="UniProtKB-SubCell"/>
</dbReference>
<dbReference type="Gene3D" id="3.40.50.2300">
    <property type="match status" value="2"/>
</dbReference>
<protein>
    <submittedName>
        <fullName evidence="5">Monosaccharide ABC transporter substrate-binding protein, CUT2 family</fullName>
    </submittedName>
</protein>
<evidence type="ECO:0000256" key="1">
    <source>
        <dbReference type="ARBA" id="ARBA00004196"/>
    </source>
</evidence>
<accession>A0A1I3HNF3</accession>
<evidence type="ECO:0000256" key="2">
    <source>
        <dbReference type="ARBA" id="ARBA00007639"/>
    </source>
</evidence>
<organism evidence="5 6">
    <name type="scientific">Selenomonas ruminantium</name>
    <dbReference type="NCBI Taxonomy" id="971"/>
    <lineage>
        <taxon>Bacteria</taxon>
        <taxon>Bacillati</taxon>
        <taxon>Bacillota</taxon>
        <taxon>Negativicutes</taxon>
        <taxon>Selenomonadales</taxon>
        <taxon>Selenomonadaceae</taxon>
        <taxon>Selenomonas</taxon>
    </lineage>
</organism>
<evidence type="ECO:0000256" key="3">
    <source>
        <dbReference type="ARBA" id="ARBA00022729"/>
    </source>
</evidence>
<reference evidence="5 6" key="1">
    <citation type="submission" date="2016-10" db="EMBL/GenBank/DDBJ databases">
        <authorList>
            <person name="de Groot N.N."/>
        </authorList>
    </citation>
    <scope>NUCLEOTIDE SEQUENCE [LARGE SCALE GENOMIC DNA]</scope>
    <source>
        <strain evidence="5 6">Z108</strain>
    </source>
</reference>
<dbReference type="PANTHER" id="PTHR46847:SF1">
    <property type="entry name" value="D-ALLOSE-BINDING PERIPLASMIC PROTEIN-RELATED"/>
    <property type="match status" value="1"/>
</dbReference>
<keyword evidence="3" id="KW-0732">Signal</keyword>
<dbReference type="EMBL" id="FOQK01000032">
    <property type="protein sequence ID" value="SFI37275.1"/>
    <property type="molecule type" value="Genomic_DNA"/>
</dbReference>
<comment type="subcellular location">
    <subcellularLocation>
        <location evidence="1">Cell envelope</location>
    </subcellularLocation>
</comment>
<dbReference type="InterPro" id="IPR025997">
    <property type="entry name" value="SBP_2_dom"/>
</dbReference>
<evidence type="ECO:0000259" key="4">
    <source>
        <dbReference type="Pfam" id="PF13407"/>
    </source>
</evidence>
<dbReference type="AlphaFoldDB" id="A0A1I3HNF3"/>
<dbReference type="PANTHER" id="PTHR46847">
    <property type="entry name" value="D-ALLOSE-BINDING PERIPLASMIC PROTEIN-RELATED"/>
    <property type="match status" value="1"/>
</dbReference>
<dbReference type="CDD" id="cd19971">
    <property type="entry name" value="PBP1_ABC_sugar_binding-like"/>
    <property type="match status" value="1"/>
</dbReference>
<feature type="domain" description="Periplasmic binding protein" evidence="4">
    <location>
        <begin position="47"/>
        <end position="296"/>
    </location>
</feature>
<dbReference type="Proteomes" id="UP000183639">
    <property type="component" value="Unassembled WGS sequence"/>
</dbReference>
<evidence type="ECO:0000313" key="6">
    <source>
        <dbReference type="Proteomes" id="UP000183639"/>
    </source>
</evidence>
<evidence type="ECO:0000313" key="5">
    <source>
        <dbReference type="EMBL" id="SFI37275.1"/>
    </source>
</evidence>
<dbReference type="Pfam" id="PF13407">
    <property type="entry name" value="Peripla_BP_4"/>
    <property type="match status" value="1"/>
</dbReference>
<comment type="similarity">
    <text evidence="2">Belongs to the bacterial solute-binding protein 2 family.</text>
</comment>
<dbReference type="InterPro" id="IPR028082">
    <property type="entry name" value="Peripla_BP_I"/>
</dbReference>
<name>A0A1I3HNF3_SELRU</name>
<dbReference type="GO" id="GO:0030246">
    <property type="term" value="F:carbohydrate binding"/>
    <property type="evidence" value="ECO:0007669"/>
    <property type="project" value="UniProtKB-ARBA"/>
</dbReference>